<evidence type="ECO:0000259" key="7">
    <source>
        <dbReference type="Pfam" id="PF25568"/>
    </source>
</evidence>
<dbReference type="InterPro" id="IPR003959">
    <property type="entry name" value="ATPase_AAA_core"/>
</dbReference>
<dbReference type="SUPFAM" id="SSF52540">
    <property type="entry name" value="P-loop containing nucleoside triphosphate hydrolases"/>
    <property type="match status" value="1"/>
</dbReference>
<evidence type="ECO:0000256" key="4">
    <source>
        <dbReference type="SAM" id="MobiDB-lite"/>
    </source>
</evidence>
<dbReference type="InterPro" id="IPR027417">
    <property type="entry name" value="P-loop_NTPase"/>
</dbReference>
<keyword evidence="9" id="KW-1185">Reference proteome</keyword>
<protein>
    <recommendedName>
        <fullName evidence="10">AAA+ ATPase domain-containing protein</fullName>
    </recommendedName>
</protein>
<feature type="domain" description="ATPase AAA-type core" evidence="5">
    <location>
        <begin position="220"/>
        <end position="310"/>
    </location>
</feature>
<feature type="region of interest" description="Disordered" evidence="4">
    <location>
        <begin position="396"/>
        <end position="419"/>
    </location>
</feature>
<evidence type="ECO:0000259" key="5">
    <source>
        <dbReference type="Pfam" id="PF00004"/>
    </source>
</evidence>
<accession>A0A5J5ANN5</accession>
<comment type="cofactor">
    <cofactor evidence="1">
        <name>Mg(2+)</name>
        <dbReference type="ChEBI" id="CHEBI:18420"/>
    </cofactor>
</comment>
<gene>
    <name evidence="8" type="ORF">F0562_006369</name>
</gene>
<dbReference type="InterPro" id="IPR050747">
    <property type="entry name" value="Mitochondrial_chaperone_BCS1"/>
</dbReference>
<dbReference type="Gene3D" id="6.10.280.40">
    <property type="match status" value="1"/>
</dbReference>
<dbReference type="Pfam" id="PF14363">
    <property type="entry name" value="AAA_assoc"/>
    <property type="match status" value="1"/>
</dbReference>
<evidence type="ECO:0000256" key="2">
    <source>
        <dbReference type="ARBA" id="ARBA00022801"/>
    </source>
</evidence>
<evidence type="ECO:0000256" key="3">
    <source>
        <dbReference type="ARBA" id="ARBA00022842"/>
    </source>
</evidence>
<dbReference type="InterPro" id="IPR058017">
    <property type="entry name" value="At3g28540-like_C"/>
</dbReference>
<dbReference type="Proteomes" id="UP000325577">
    <property type="component" value="Linkage Group LG2"/>
</dbReference>
<reference evidence="8 9" key="1">
    <citation type="submission" date="2019-09" db="EMBL/GenBank/DDBJ databases">
        <title>A chromosome-level genome assembly of the Chinese tupelo Nyssa sinensis.</title>
        <authorList>
            <person name="Yang X."/>
            <person name="Kang M."/>
            <person name="Yang Y."/>
            <person name="Xiong H."/>
            <person name="Wang M."/>
            <person name="Zhang Z."/>
            <person name="Wang Z."/>
            <person name="Wu H."/>
            <person name="Ma T."/>
            <person name="Liu J."/>
            <person name="Xi Z."/>
        </authorList>
    </citation>
    <scope>NUCLEOTIDE SEQUENCE [LARGE SCALE GENOMIC DNA]</scope>
    <source>
        <strain evidence="8">J267</strain>
        <tissue evidence="8">Leaf</tissue>
    </source>
</reference>
<dbReference type="AlphaFoldDB" id="A0A5J5ANN5"/>
<dbReference type="OrthoDB" id="10251412at2759"/>
<feature type="domain" description="AAA+ ATPase At3g28540-like C-terminal" evidence="7">
    <location>
        <begin position="326"/>
        <end position="399"/>
    </location>
</feature>
<name>A0A5J5ANN5_9ASTE</name>
<evidence type="ECO:0008006" key="10">
    <source>
        <dbReference type="Google" id="ProtNLM"/>
    </source>
</evidence>
<evidence type="ECO:0000259" key="6">
    <source>
        <dbReference type="Pfam" id="PF14363"/>
    </source>
</evidence>
<feature type="domain" description="AAA-type ATPase N-terminal" evidence="6">
    <location>
        <begin position="16"/>
        <end position="106"/>
    </location>
</feature>
<dbReference type="GO" id="GO:0005524">
    <property type="term" value="F:ATP binding"/>
    <property type="evidence" value="ECO:0007669"/>
    <property type="project" value="InterPro"/>
</dbReference>
<sequence>MEQSVPFAASKILEVVPSPVRSFLQIAFYYLFTQRNEHTIVIYETRGISGNQLFDAARIYLRTKISPSTRRYKVEKTSRQRNLNTDVEPDQEVRDTFENFHLKWNLKSIKPTDKRFFELIFNKKFNDRVLNEYLPFVLAKSQDIKDNDKVLKLYTRGGRGNGIMRDGEGIWGSIDLEHPSTFETLAMRPELKKAIIDDFDRFPKRRDYYKKVGKAWKRGYLLYGPPSTGKSSLIAAMANYLKFDIYDLELTNVFSDSELRNILLATSNRSILVIEDIDCSMEEIQDRTKDIGSSVEKQNRLLCIMDKSFQTKLTLSGLLNMIDGLCAEGFKFLASNYLDVRSDHQLFVEIENLIENVEVTPTEFAEELMRSEDADVALGGVVNFLKRKQIEANKIKEEKTSAPEHQQAKRLKTDCPKKRAVRKCRKNGCKMSARS</sequence>
<proteinExistence type="predicted"/>
<dbReference type="Gene3D" id="3.40.50.300">
    <property type="entry name" value="P-loop containing nucleotide triphosphate hydrolases"/>
    <property type="match status" value="1"/>
</dbReference>
<keyword evidence="3" id="KW-0460">Magnesium</keyword>
<evidence type="ECO:0000313" key="8">
    <source>
        <dbReference type="EMBL" id="KAA8531914.1"/>
    </source>
</evidence>
<dbReference type="Pfam" id="PF00004">
    <property type="entry name" value="AAA"/>
    <property type="match status" value="1"/>
</dbReference>
<dbReference type="InterPro" id="IPR025753">
    <property type="entry name" value="AAA_N_dom"/>
</dbReference>
<organism evidence="8 9">
    <name type="scientific">Nyssa sinensis</name>
    <dbReference type="NCBI Taxonomy" id="561372"/>
    <lineage>
        <taxon>Eukaryota</taxon>
        <taxon>Viridiplantae</taxon>
        <taxon>Streptophyta</taxon>
        <taxon>Embryophyta</taxon>
        <taxon>Tracheophyta</taxon>
        <taxon>Spermatophyta</taxon>
        <taxon>Magnoliopsida</taxon>
        <taxon>eudicotyledons</taxon>
        <taxon>Gunneridae</taxon>
        <taxon>Pentapetalae</taxon>
        <taxon>asterids</taxon>
        <taxon>Cornales</taxon>
        <taxon>Nyssaceae</taxon>
        <taxon>Nyssa</taxon>
    </lineage>
</organism>
<dbReference type="EMBL" id="CM018043">
    <property type="protein sequence ID" value="KAA8531914.1"/>
    <property type="molecule type" value="Genomic_DNA"/>
</dbReference>
<dbReference type="Pfam" id="PF25568">
    <property type="entry name" value="AAA_lid_At3g28540"/>
    <property type="match status" value="1"/>
</dbReference>
<evidence type="ECO:0000256" key="1">
    <source>
        <dbReference type="ARBA" id="ARBA00001946"/>
    </source>
</evidence>
<dbReference type="PANTHER" id="PTHR23070">
    <property type="entry name" value="BCS1 AAA-TYPE ATPASE"/>
    <property type="match status" value="1"/>
</dbReference>
<dbReference type="GO" id="GO:0016887">
    <property type="term" value="F:ATP hydrolysis activity"/>
    <property type="evidence" value="ECO:0007669"/>
    <property type="project" value="InterPro"/>
</dbReference>
<evidence type="ECO:0000313" key="9">
    <source>
        <dbReference type="Proteomes" id="UP000325577"/>
    </source>
</evidence>
<keyword evidence="2" id="KW-0378">Hydrolase</keyword>